<dbReference type="Proteomes" id="UP000078390">
    <property type="component" value="Unassembled WGS sequence"/>
</dbReference>
<gene>
    <name evidence="2" type="ORF">TDIS_2120</name>
</gene>
<dbReference type="Gene3D" id="1.10.10.10">
    <property type="entry name" value="Winged helix-like DNA-binding domain superfamily/Winged helix DNA-binding domain"/>
    <property type="match status" value="1"/>
</dbReference>
<accession>A0A179D147</accession>
<evidence type="ECO:0000313" key="2">
    <source>
        <dbReference type="EMBL" id="OAQ19786.1"/>
    </source>
</evidence>
<keyword evidence="3" id="KW-1185">Reference proteome</keyword>
<dbReference type="STRING" id="999894.TDIS_2120"/>
<dbReference type="Pfam" id="PF00196">
    <property type="entry name" value="GerE"/>
    <property type="match status" value="1"/>
</dbReference>
<reference evidence="2 3" key="1">
    <citation type="submission" date="2016-04" db="EMBL/GenBank/DDBJ databases">
        <title>Genome analysis of Thermosulfurimonas dismutans, the first thermophilic sulfur-disproportionating bacterium of the phylum Thermodesulfobacteria.</title>
        <authorList>
            <person name="Mardanov A.V."/>
            <person name="Beletsky A.V."/>
            <person name="Kadnikov V.V."/>
            <person name="Slobodkin A.I."/>
            <person name="Ravin N.V."/>
        </authorList>
    </citation>
    <scope>NUCLEOTIDE SEQUENCE [LARGE SCALE GENOMIC DNA]</scope>
    <source>
        <strain evidence="2 3">S95</strain>
    </source>
</reference>
<dbReference type="InterPro" id="IPR000792">
    <property type="entry name" value="Tscrpt_reg_LuxR_C"/>
</dbReference>
<proteinExistence type="predicted"/>
<comment type="caution">
    <text evidence="2">The sequence shown here is derived from an EMBL/GenBank/DDBJ whole genome shotgun (WGS) entry which is preliminary data.</text>
</comment>
<dbReference type="EMBL" id="LWLG01000029">
    <property type="protein sequence ID" value="OAQ19786.1"/>
    <property type="molecule type" value="Genomic_DNA"/>
</dbReference>
<organism evidence="2 3">
    <name type="scientific">Thermosulfurimonas dismutans</name>
    <dbReference type="NCBI Taxonomy" id="999894"/>
    <lineage>
        <taxon>Bacteria</taxon>
        <taxon>Pseudomonadati</taxon>
        <taxon>Thermodesulfobacteriota</taxon>
        <taxon>Thermodesulfobacteria</taxon>
        <taxon>Thermodesulfobacteriales</taxon>
        <taxon>Thermodesulfobacteriaceae</taxon>
        <taxon>Thermosulfurimonas</taxon>
    </lineage>
</organism>
<dbReference type="InterPro" id="IPR016032">
    <property type="entry name" value="Sig_transdc_resp-reg_C-effctor"/>
</dbReference>
<name>A0A179D147_9BACT</name>
<dbReference type="GO" id="GO:0006355">
    <property type="term" value="P:regulation of DNA-templated transcription"/>
    <property type="evidence" value="ECO:0007669"/>
    <property type="project" value="InterPro"/>
</dbReference>
<dbReference type="PROSITE" id="PS50043">
    <property type="entry name" value="HTH_LUXR_2"/>
    <property type="match status" value="1"/>
</dbReference>
<dbReference type="RefSeq" id="WP_084271087.1">
    <property type="nucleotide sequence ID" value="NZ_LWLG01000029.1"/>
</dbReference>
<dbReference type="SMART" id="SM00421">
    <property type="entry name" value="HTH_LUXR"/>
    <property type="match status" value="1"/>
</dbReference>
<dbReference type="AlphaFoldDB" id="A0A179D147"/>
<evidence type="ECO:0000259" key="1">
    <source>
        <dbReference type="PROSITE" id="PS50043"/>
    </source>
</evidence>
<dbReference type="SUPFAM" id="SSF46894">
    <property type="entry name" value="C-terminal effector domain of the bipartite response regulators"/>
    <property type="match status" value="1"/>
</dbReference>
<protein>
    <recommendedName>
        <fullName evidence="1">HTH luxR-type domain-containing protein</fullName>
    </recommendedName>
</protein>
<dbReference type="InterPro" id="IPR036388">
    <property type="entry name" value="WH-like_DNA-bd_sf"/>
</dbReference>
<sequence length="54" mass="6014">MALAGKNIREIATILKISESSVKTYLQRVYRKLGVSSKADLIRKLGSKISEVSY</sequence>
<evidence type="ECO:0000313" key="3">
    <source>
        <dbReference type="Proteomes" id="UP000078390"/>
    </source>
</evidence>
<dbReference type="GO" id="GO:0003677">
    <property type="term" value="F:DNA binding"/>
    <property type="evidence" value="ECO:0007669"/>
    <property type="project" value="InterPro"/>
</dbReference>
<feature type="domain" description="HTH luxR-type" evidence="1">
    <location>
        <begin position="1"/>
        <end position="49"/>
    </location>
</feature>